<dbReference type="EMBL" id="CP020773">
    <property type="protein sequence ID" value="ARJ51790.1"/>
    <property type="molecule type" value="Genomic_DNA"/>
</dbReference>
<dbReference type="RefSeq" id="WP_085238237.1">
    <property type="nucleotide sequence ID" value="NZ_CP020773.1"/>
</dbReference>
<accession>A0AAC9RVN9</accession>
<reference evidence="1 2" key="1">
    <citation type="submission" date="2017-04" db="EMBL/GenBank/DDBJ databases">
        <authorList>
            <person name="Veseli I.A."/>
            <person name="Tang C."/>
            <person name="Pombert J.-F."/>
        </authorList>
    </citation>
    <scope>NUCLEOTIDE SEQUENCE [LARGE SCALE GENOMIC DNA]</scope>
    <source>
        <strain evidence="1 2">ATCC 700373</strain>
    </source>
</reference>
<sequence length="62" mass="6897">MRFLVDFAMHVSQPLQNAILQMTATKIPTLAKTTMMTIAHLTLKVELKSTTKNKGSMKFGDS</sequence>
<evidence type="ECO:0000313" key="2">
    <source>
        <dbReference type="Proteomes" id="UP000242864"/>
    </source>
</evidence>
<organism evidence="1 2">
    <name type="scientific">Staphylococcus lutrae</name>
    <dbReference type="NCBI Taxonomy" id="155085"/>
    <lineage>
        <taxon>Bacteria</taxon>
        <taxon>Bacillati</taxon>
        <taxon>Bacillota</taxon>
        <taxon>Bacilli</taxon>
        <taxon>Bacillales</taxon>
        <taxon>Staphylococcaceae</taxon>
        <taxon>Staphylococcus</taxon>
    </lineage>
</organism>
<name>A0AAC9RVN9_9STAP</name>
<protein>
    <submittedName>
        <fullName evidence="1">Uncharacterized protein</fullName>
    </submittedName>
</protein>
<keyword evidence="2" id="KW-1185">Reference proteome</keyword>
<proteinExistence type="predicted"/>
<dbReference type="Proteomes" id="UP000242864">
    <property type="component" value="Chromosome"/>
</dbReference>
<gene>
    <name evidence="1" type="ORF">B5P37_10925</name>
</gene>
<dbReference type="KEGG" id="slz:B5P37_10925"/>
<evidence type="ECO:0000313" key="1">
    <source>
        <dbReference type="EMBL" id="ARJ51790.1"/>
    </source>
</evidence>
<dbReference type="AlphaFoldDB" id="A0AAC9RVN9"/>